<dbReference type="EMBL" id="FPIB01000012">
    <property type="protein sequence ID" value="SFV90271.1"/>
    <property type="molecule type" value="Genomic_DNA"/>
</dbReference>
<dbReference type="InterPro" id="IPR009000">
    <property type="entry name" value="Transl_B-barrel_sf"/>
</dbReference>
<dbReference type="Pfam" id="PF24986">
    <property type="entry name" value="PRC_RimM"/>
    <property type="match status" value="1"/>
</dbReference>
<reference evidence="7" key="1">
    <citation type="submission" date="2016-10" db="EMBL/GenBank/DDBJ databases">
        <authorList>
            <person name="de Groot N.N."/>
        </authorList>
    </citation>
    <scope>NUCLEOTIDE SEQUENCE</scope>
</reference>
<dbReference type="GO" id="GO:0043022">
    <property type="term" value="F:ribosome binding"/>
    <property type="evidence" value="ECO:0007669"/>
    <property type="project" value="InterPro"/>
</dbReference>
<dbReference type="InterPro" id="IPR036976">
    <property type="entry name" value="RimM_N_sf"/>
</dbReference>
<dbReference type="SUPFAM" id="SSF50346">
    <property type="entry name" value="PRC-barrel domain"/>
    <property type="match status" value="1"/>
</dbReference>
<gene>
    <name evidence="7" type="ORF">MNB_SV-4-1109</name>
</gene>
<evidence type="ECO:0000256" key="1">
    <source>
        <dbReference type="ARBA" id="ARBA00022490"/>
    </source>
</evidence>
<evidence type="ECO:0000259" key="6">
    <source>
        <dbReference type="Pfam" id="PF24986"/>
    </source>
</evidence>
<dbReference type="PANTHER" id="PTHR33692:SF1">
    <property type="entry name" value="RIBOSOME MATURATION FACTOR RIMM"/>
    <property type="match status" value="1"/>
</dbReference>
<dbReference type="PANTHER" id="PTHR33692">
    <property type="entry name" value="RIBOSOME MATURATION FACTOR RIMM"/>
    <property type="match status" value="1"/>
</dbReference>
<keyword evidence="2" id="KW-0690">Ribosome biogenesis</keyword>
<feature type="domain" description="Ribosome maturation factor RimM PRC barrel" evidence="6">
    <location>
        <begin position="97"/>
        <end position="169"/>
    </location>
</feature>
<dbReference type="InterPro" id="IPR011961">
    <property type="entry name" value="RimM"/>
</dbReference>
<keyword evidence="4" id="KW-0143">Chaperone</keyword>
<dbReference type="Pfam" id="PF01782">
    <property type="entry name" value="RimM"/>
    <property type="match status" value="1"/>
</dbReference>
<keyword evidence="1" id="KW-0963">Cytoplasm</keyword>
<organism evidence="7">
    <name type="scientific">hydrothermal vent metagenome</name>
    <dbReference type="NCBI Taxonomy" id="652676"/>
    <lineage>
        <taxon>unclassified sequences</taxon>
        <taxon>metagenomes</taxon>
        <taxon>ecological metagenomes</taxon>
    </lineage>
</organism>
<sequence length="175" mass="19778">MRQEKFFIAQIGRTVGLHGDLKLHLHTDFPEQFKPGTSFQSSRGELTIAGVNLKRGTVRFRGYENIDDAKKLTNVKLYADEAQTKANCDLGKGEHFWFDIIGCSLEENGEVLGTVTDIQRMADVDYMVINTDAALVEKGMPKQFLLPYIDRYVVRADTDVKRVYVKDAKDVLEAS</sequence>
<evidence type="ECO:0000259" key="5">
    <source>
        <dbReference type="Pfam" id="PF01782"/>
    </source>
</evidence>
<dbReference type="GO" id="GO:0006364">
    <property type="term" value="P:rRNA processing"/>
    <property type="evidence" value="ECO:0007669"/>
    <property type="project" value="UniProtKB-KW"/>
</dbReference>
<protein>
    <submittedName>
        <fullName evidence="7">16S rRNA processing protein RimM</fullName>
    </submittedName>
</protein>
<dbReference type="InterPro" id="IPR002676">
    <property type="entry name" value="RimM_N"/>
</dbReference>
<dbReference type="HAMAP" id="MF_00014">
    <property type="entry name" value="Ribosome_mat_RimM"/>
    <property type="match status" value="1"/>
</dbReference>
<dbReference type="Gene3D" id="2.30.30.240">
    <property type="entry name" value="PRC-barrel domain"/>
    <property type="match status" value="1"/>
</dbReference>
<dbReference type="GO" id="GO:0005840">
    <property type="term" value="C:ribosome"/>
    <property type="evidence" value="ECO:0007669"/>
    <property type="project" value="InterPro"/>
</dbReference>
<name>A0A1W1E8T9_9ZZZZ</name>
<keyword evidence="3" id="KW-0698">rRNA processing</keyword>
<dbReference type="InterPro" id="IPR056792">
    <property type="entry name" value="PRC_RimM"/>
</dbReference>
<evidence type="ECO:0000256" key="4">
    <source>
        <dbReference type="ARBA" id="ARBA00023186"/>
    </source>
</evidence>
<accession>A0A1W1E8T9</accession>
<dbReference type="SUPFAM" id="SSF50447">
    <property type="entry name" value="Translation proteins"/>
    <property type="match status" value="1"/>
</dbReference>
<evidence type="ECO:0000313" key="7">
    <source>
        <dbReference type="EMBL" id="SFV90271.1"/>
    </source>
</evidence>
<evidence type="ECO:0000256" key="2">
    <source>
        <dbReference type="ARBA" id="ARBA00022517"/>
    </source>
</evidence>
<feature type="domain" description="RimM N-terminal" evidence="5">
    <location>
        <begin position="8"/>
        <end position="82"/>
    </location>
</feature>
<dbReference type="InterPro" id="IPR011033">
    <property type="entry name" value="PRC_barrel-like_sf"/>
</dbReference>
<dbReference type="Gene3D" id="2.40.30.60">
    <property type="entry name" value="RimM"/>
    <property type="match status" value="1"/>
</dbReference>
<dbReference type="AlphaFoldDB" id="A0A1W1E8T9"/>
<dbReference type="NCBIfam" id="TIGR02273">
    <property type="entry name" value="16S_RimM"/>
    <property type="match status" value="1"/>
</dbReference>
<proteinExistence type="inferred from homology"/>
<evidence type="ECO:0000256" key="3">
    <source>
        <dbReference type="ARBA" id="ARBA00022552"/>
    </source>
</evidence>